<name>A0AAE1AYZ8_9GAST</name>
<gene>
    <name evidence="1" type="ORF">RRG08_045452</name>
</gene>
<dbReference type="AlphaFoldDB" id="A0AAE1AYZ8"/>
<organism evidence="1 2">
    <name type="scientific">Elysia crispata</name>
    <name type="common">lettuce slug</name>
    <dbReference type="NCBI Taxonomy" id="231223"/>
    <lineage>
        <taxon>Eukaryota</taxon>
        <taxon>Metazoa</taxon>
        <taxon>Spiralia</taxon>
        <taxon>Lophotrochozoa</taxon>
        <taxon>Mollusca</taxon>
        <taxon>Gastropoda</taxon>
        <taxon>Heterobranchia</taxon>
        <taxon>Euthyneura</taxon>
        <taxon>Panpulmonata</taxon>
        <taxon>Sacoglossa</taxon>
        <taxon>Placobranchoidea</taxon>
        <taxon>Plakobranchidae</taxon>
        <taxon>Elysia</taxon>
    </lineage>
</organism>
<keyword evidence="2" id="KW-1185">Reference proteome</keyword>
<reference evidence="1" key="1">
    <citation type="journal article" date="2023" name="G3 (Bethesda)">
        <title>A reference genome for the long-term kleptoplast-retaining sea slug Elysia crispata morphotype clarki.</title>
        <authorList>
            <person name="Eastman K.E."/>
            <person name="Pendleton A.L."/>
            <person name="Shaikh M.A."/>
            <person name="Suttiyut T."/>
            <person name="Ogas R."/>
            <person name="Tomko P."/>
            <person name="Gavelis G."/>
            <person name="Widhalm J.R."/>
            <person name="Wisecaver J.H."/>
        </authorList>
    </citation>
    <scope>NUCLEOTIDE SEQUENCE</scope>
    <source>
        <strain evidence="1">ECLA1</strain>
    </source>
</reference>
<evidence type="ECO:0000313" key="2">
    <source>
        <dbReference type="Proteomes" id="UP001283361"/>
    </source>
</evidence>
<evidence type="ECO:0000313" key="1">
    <source>
        <dbReference type="EMBL" id="KAK3795462.1"/>
    </source>
</evidence>
<sequence length="103" mass="11635">MEVQKTYACFIDFIVKHSEMVEALERTGIDGKDIRNITELYWNQKVGKHRIACTTPIPVSASGARGQTRGIIWLDYTVGSDMEIRNIEIYSYSPAVWPAAPKS</sequence>
<proteinExistence type="predicted"/>
<dbReference type="Proteomes" id="UP001283361">
    <property type="component" value="Unassembled WGS sequence"/>
</dbReference>
<accession>A0AAE1AYZ8</accession>
<comment type="caution">
    <text evidence="1">The sequence shown here is derived from an EMBL/GenBank/DDBJ whole genome shotgun (WGS) entry which is preliminary data.</text>
</comment>
<dbReference type="EMBL" id="JAWDGP010001056">
    <property type="protein sequence ID" value="KAK3795462.1"/>
    <property type="molecule type" value="Genomic_DNA"/>
</dbReference>
<protein>
    <submittedName>
        <fullName evidence="1">Uncharacterized protein</fullName>
    </submittedName>
</protein>